<feature type="region of interest" description="Uroporphyrinogen-III C-methyltransferase" evidence="14">
    <location>
        <begin position="216"/>
        <end position="491"/>
    </location>
</feature>
<comment type="pathway">
    <text evidence="12 14">Porphyrin-containing compound metabolism; siroheme biosynthesis; precorrin-2 from uroporphyrinogen III: step 1/1.</text>
</comment>
<dbReference type="EMBL" id="JADIKM010000003">
    <property type="protein sequence ID" value="MFK2904619.1"/>
    <property type="molecule type" value="Genomic_DNA"/>
</dbReference>
<dbReference type="HAMAP" id="MF_01646">
    <property type="entry name" value="Siroheme_synth"/>
    <property type="match status" value="1"/>
</dbReference>
<dbReference type="InterPro" id="IPR006366">
    <property type="entry name" value="CobA/CysG_C"/>
</dbReference>
<evidence type="ECO:0000313" key="20">
    <source>
        <dbReference type="Proteomes" id="UP001620460"/>
    </source>
</evidence>
<dbReference type="GO" id="GO:0004851">
    <property type="term" value="F:uroporphyrin-III C-methyltransferase activity"/>
    <property type="evidence" value="ECO:0007669"/>
    <property type="project" value="UniProtKB-EC"/>
</dbReference>
<dbReference type="InterPro" id="IPR000878">
    <property type="entry name" value="4pyrrol_Mease"/>
</dbReference>
<comment type="catalytic activity">
    <reaction evidence="13 14">
        <text>precorrin-2 + NAD(+) = sirohydrochlorin + NADH + 2 H(+)</text>
        <dbReference type="Rhea" id="RHEA:15613"/>
        <dbReference type="ChEBI" id="CHEBI:15378"/>
        <dbReference type="ChEBI" id="CHEBI:57540"/>
        <dbReference type="ChEBI" id="CHEBI:57945"/>
        <dbReference type="ChEBI" id="CHEBI:58351"/>
        <dbReference type="ChEBI" id="CHEBI:58827"/>
        <dbReference type="EC" id="1.3.1.76"/>
    </reaction>
</comment>
<feature type="binding site" evidence="14">
    <location>
        <begin position="331"/>
        <end position="332"/>
    </location>
    <ligand>
        <name>S-adenosyl-L-methionine</name>
        <dbReference type="ChEBI" id="CHEBI:59789"/>
    </ligand>
</feature>
<accession>A0ABW8JUB3</accession>
<evidence type="ECO:0000259" key="18">
    <source>
        <dbReference type="Pfam" id="PF14824"/>
    </source>
</evidence>
<dbReference type="Proteomes" id="UP001620460">
    <property type="component" value="Unassembled WGS sequence"/>
</dbReference>
<feature type="domain" description="Sirohaem synthase dimerisation" evidence="17">
    <location>
        <begin position="150"/>
        <end position="207"/>
    </location>
</feature>
<dbReference type="InterPro" id="IPR012409">
    <property type="entry name" value="Sirohaem_synth"/>
</dbReference>
<keyword evidence="9 14" id="KW-0456">Lyase</keyword>
<dbReference type="Gene3D" id="3.40.50.720">
    <property type="entry name" value="NAD(P)-binding Rossmann-like Domain"/>
    <property type="match status" value="1"/>
</dbReference>
<comment type="catalytic activity">
    <reaction evidence="14">
        <text>uroporphyrinogen III + 2 S-adenosyl-L-methionine = precorrin-2 + 2 S-adenosyl-L-homocysteine + H(+)</text>
        <dbReference type="Rhea" id="RHEA:32459"/>
        <dbReference type="ChEBI" id="CHEBI:15378"/>
        <dbReference type="ChEBI" id="CHEBI:57308"/>
        <dbReference type="ChEBI" id="CHEBI:57856"/>
        <dbReference type="ChEBI" id="CHEBI:58827"/>
        <dbReference type="ChEBI" id="CHEBI:59789"/>
        <dbReference type="EC" id="2.1.1.107"/>
    </reaction>
</comment>
<feature type="binding site" evidence="14">
    <location>
        <position position="306"/>
    </location>
    <ligand>
        <name>S-adenosyl-L-methionine</name>
        <dbReference type="ChEBI" id="CHEBI:59789"/>
    </ligand>
</feature>
<keyword evidence="10 14" id="KW-0627">Porphyrin biosynthesis</keyword>
<evidence type="ECO:0000256" key="10">
    <source>
        <dbReference type="ARBA" id="ARBA00023244"/>
    </source>
</evidence>
<dbReference type="NCBIfam" id="TIGR01470">
    <property type="entry name" value="cysG_Nterm"/>
    <property type="match status" value="1"/>
</dbReference>
<evidence type="ECO:0000256" key="5">
    <source>
        <dbReference type="ARBA" id="ARBA00022679"/>
    </source>
</evidence>
<dbReference type="EC" id="2.1.1.107" evidence="14"/>
<keyword evidence="6 14" id="KW-0949">S-adenosyl-L-methionine</keyword>
<evidence type="ECO:0000256" key="13">
    <source>
        <dbReference type="ARBA" id="ARBA00047561"/>
    </source>
</evidence>
<feature type="region of interest" description="Precorrin-2 dehydrogenase / sirohydrochlorin ferrochelatase" evidence="14">
    <location>
        <begin position="1"/>
        <end position="203"/>
    </location>
</feature>
<dbReference type="Gene3D" id="3.30.950.10">
    <property type="entry name" value="Methyltransferase, Cobalt-precorrin-4 Transmethylase, Domain 2"/>
    <property type="match status" value="1"/>
</dbReference>
<dbReference type="RefSeq" id="WP_404633313.1">
    <property type="nucleotide sequence ID" value="NZ_JADIKM010000003.1"/>
</dbReference>
<dbReference type="PROSITE" id="PS00840">
    <property type="entry name" value="SUMT_2"/>
    <property type="match status" value="1"/>
</dbReference>
<protein>
    <recommendedName>
        <fullName evidence="14">Siroheme synthase</fullName>
    </recommendedName>
    <domain>
        <recommendedName>
            <fullName evidence="14">Uroporphyrinogen-III C-methyltransferase</fullName>
            <shortName evidence="14">Urogen III methylase</shortName>
            <ecNumber evidence="14">2.1.1.107</ecNumber>
        </recommendedName>
        <alternativeName>
            <fullName evidence="14">SUMT</fullName>
        </alternativeName>
        <alternativeName>
            <fullName evidence="14">Uroporphyrinogen III methylase</fullName>
            <shortName evidence="14">UROM</shortName>
        </alternativeName>
    </domain>
    <domain>
        <recommendedName>
            <fullName evidence="14">Precorrin-2 dehydrogenase</fullName>
            <ecNumber evidence="14">1.3.1.76</ecNumber>
        </recommendedName>
    </domain>
    <domain>
        <recommendedName>
            <fullName evidence="14">Sirohydrochlorin ferrochelatase</fullName>
            <ecNumber evidence="14">4.99.1.4</ecNumber>
        </recommendedName>
    </domain>
</protein>
<dbReference type="Pfam" id="PF14824">
    <property type="entry name" value="Sirohm_synth_M"/>
    <property type="match status" value="1"/>
</dbReference>
<dbReference type="InterPro" id="IPR028281">
    <property type="entry name" value="Sirohaem_synthase_central"/>
</dbReference>
<keyword evidence="11 14" id="KW-0511">Multifunctional enzyme</keyword>
<evidence type="ECO:0000256" key="1">
    <source>
        <dbReference type="ARBA" id="ARBA00005010"/>
    </source>
</evidence>
<dbReference type="Pfam" id="PF13241">
    <property type="entry name" value="NAD_binding_7"/>
    <property type="match status" value="1"/>
</dbReference>
<feature type="binding site" evidence="14">
    <location>
        <begin position="301"/>
        <end position="303"/>
    </location>
    <ligand>
        <name>S-adenosyl-L-methionine</name>
        <dbReference type="ChEBI" id="CHEBI:59789"/>
    </ligand>
</feature>
<comment type="similarity">
    <text evidence="2 15">Belongs to the precorrin methyltransferase family.</text>
</comment>
<name>A0ABW8JUB3_9GAMM</name>
<dbReference type="SUPFAM" id="SSF75615">
    <property type="entry name" value="Siroheme synthase middle domains-like"/>
    <property type="match status" value="1"/>
</dbReference>
<comment type="pathway">
    <text evidence="1 14">Porphyrin-containing compound metabolism; siroheme biosynthesis; sirohydrochlorin from precorrin-2: step 1/1.</text>
</comment>
<dbReference type="InterPro" id="IPR035996">
    <property type="entry name" value="4pyrrol_Methylase_sf"/>
</dbReference>
<dbReference type="Gene3D" id="3.40.1010.10">
    <property type="entry name" value="Cobalt-precorrin-4 Transmethylase, Domain 1"/>
    <property type="match status" value="1"/>
</dbReference>
<reference evidence="19 20" key="1">
    <citation type="submission" date="2020-10" db="EMBL/GenBank/DDBJ databases">
        <title>Phylogeny of dyella-like bacteria.</title>
        <authorList>
            <person name="Fu J."/>
        </authorList>
    </citation>
    <scope>NUCLEOTIDE SEQUENCE [LARGE SCALE GENOMIC DNA]</scope>
    <source>
        <strain evidence="19 20">Gsoil3046</strain>
    </source>
</reference>
<dbReference type="SUPFAM" id="SSF53790">
    <property type="entry name" value="Tetrapyrrole methylase"/>
    <property type="match status" value="1"/>
</dbReference>
<feature type="active site" description="Proton acceptor" evidence="14">
    <location>
        <position position="248"/>
    </location>
</feature>
<dbReference type="InterPro" id="IPR019478">
    <property type="entry name" value="Sirohaem_synthase_dimer_dom"/>
</dbReference>
<dbReference type="InterPro" id="IPR006367">
    <property type="entry name" value="Sirohaem_synthase_N"/>
</dbReference>
<comment type="function">
    <text evidence="14">Multifunctional enzyme that catalyzes the SAM-dependent methylations of uroporphyrinogen III at position C-2 and C-7 to form precorrin-2 via precorrin-1. Then it catalyzes the NAD-dependent ring dehydrogenation of precorrin-2 to yield sirohydrochlorin. Finally, it catalyzes the ferrochelation of sirohydrochlorin to yield siroheme.</text>
</comment>
<feature type="active site" description="Proton donor" evidence="14">
    <location>
        <position position="270"/>
    </location>
</feature>
<evidence type="ECO:0000256" key="8">
    <source>
        <dbReference type="ARBA" id="ARBA00023027"/>
    </source>
</evidence>
<comment type="similarity">
    <text evidence="14">In the C-terminal section; belongs to the precorrin methyltransferase family.</text>
</comment>
<dbReference type="GO" id="GO:0032259">
    <property type="term" value="P:methylation"/>
    <property type="evidence" value="ECO:0007669"/>
    <property type="project" value="UniProtKB-KW"/>
</dbReference>
<evidence type="ECO:0000256" key="12">
    <source>
        <dbReference type="ARBA" id="ARBA00025705"/>
    </source>
</evidence>
<dbReference type="NCBIfam" id="NF007922">
    <property type="entry name" value="PRK10637.1"/>
    <property type="match status" value="1"/>
</dbReference>
<keyword evidence="8 14" id="KW-0520">NAD</keyword>
<evidence type="ECO:0000256" key="9">
    <source>
        <dbReference type="ARBA" id="ARBA00023239"/>
    </source>
</evidence>
<feature type="binding site" evidence="14">
    <location>
        <position position="383"/>
    </location>
    <ligand>
        <name>S-adenosyl-L-methionine</name>
        <dbReference type="ChEBI" id="CHEBI:59789"/>
    </ligand>
</feature>
<keyword evidence="5 14" id="KW-0808">Transferase</keyword>
<dbReference type="InterPro" id="IPR003043">
    <property type="entry name" value="Uropor_MeTrfase_CS"/>
</dbReference>
<feature type="domain" description="Siroheme synthase central" evidence="18">
    <location>
        <begin position="121"/>
        <end position="144"/>
    </location>
</feature>
<evidence type="ECO:0000256" key="3">
    <source>
        <dbReference type="ARBA" id="ARBA00022573"/>
    </source>
</evidence>
<dbReference type="Pfam" id="PF00590">
    <property type="entry name" value="TP_methylase"/>
    <property type="match status" value="1"/>
</dbReference>
<dbReference type="InterPro" id="IPR037115">
    <property type="entry name" value="Sirohaem_synt_dimer_dom_sf"/>
</dbReference>
<dbReference type="NCBIfam" id="NF004790">
    <property type="entry name" value="PRK06136.1"/>
    <property type="match status" value="1"/>
</dbReference>
<dbReference type="CDD" id="cd11642">
    <property type="entry name" value="SUMT"/>
    <property type="match status" value="1"/>
</dbReference>
<feature type="binding site" evidence="14">
    <location>
        <begin position="43"/>
        <end position="44"/>
    </location>
    <ligand>
        <name>NAD(+)</name>
        <dbReference type="ChEBI" id="CHEBI:57540"/>
    </ligand>
</feature>
<evidence type="ECO:0000259" key="16">
    <source>
        <dbReference type="Pfam" id="PF00590"/>
    </source>
</evidence>
<dbReference type="SUPFAM" id="SSF51735">
    <property type="entry name" value="NAD(P)-binding Rossmann-fold domains"/>
    <property type="match status" value="1"/>
</dbReference>
<dbReference type="NCBIfam" id="TIGR01469">
    <property type="entry name" value="cobA_cysG_Cterm"/>
    <property type="match status" value="1"/>
</dbReference>
<evidence type="ECO:0000256" key="4">
    <source>
        <dbReference type="ARBA" id="ARBA00022603"/>
    </source>
</evidence>
<dbReference type="InterPro" id="IPR014776">
    <property type="entry name" value="4pyrrole_Mease_sub2"/>
</dbReference>
<comment type="pathway">
    <text evidence="14">Porphyrin-containing compound metabolism; siroheme biosynthesis; siroheme from sirohydrochlorin: step 1/1.</text>
</comment>
<evidence type="ECO:0000256" key="2">
    <source>
        <dbReference type="ARBA" id="ARBA00005879"/>
    </source>
</evidence>
<comment type="pathway">
    <text evidence="14">Cofactor biosynthesis; adenosylcobalamin biosynthesis; sirohydrochlorin from precorrin-2: step 1/1.</text>
</comment>
<feature type="domain" description="Tetrapyrrole methylase" evidence="16">
    <location>
        <begin position="218"/>
        <end position="428"/>
    </location>
</feature>
<dbReference type="EC" id="1.3.1.76" evidence="14"/>
<dbReference type="PIRSF" id="PIRSF036426">
    <property type="entry name" value="Sirohaem_synth"/>
    <property type="match status" value="1"/>
</dbReference>
<proteinExistence type="inferred from homology"/>
<dbReference type="Gene3D" id="1.10.8.210">
    <property type="entry name" value="Sirohaem synthase, dimerisation domain"/>
    <property type="match status" value="1"/>
</dbReference>
<gene>
    <name evidence="19" type="primary">cobA</name>
    <name evidence="14" type="synonym">cysG</name>
    <name evidence="19" type="ORF">ISP17_11635</name>
</gene>
<keyword evidence="7 14" id="KW-0560">Oxidoreductase</keyword>
<dbReference type="EC" id="4.99.1.4" evidence="14"/>
<dbReference type="PANTHER" id="PTHR45790:SF1">
    <property type="entry name" value="SIROHEME SYNTHASE"/>
    <property type="match status" value="1"/>
</dbReference>
<evidence type="ECO:0000313" key="19">
    <source>
        <dbReference type="EMBL" id="MFK2904619.1"/>
    </source>
</evidence>
<feature type="modified residue" description="Phosphoserine" evidence="14">
    <location>
        <position position="128"/>
    </location>
</feature>
<evidence type="ECO:0000256" key="15">
    <source>
        <dbReference type="RuleBase" id="RU003960"/>
    </source>
</evidence>
<dbReference type="InterPro" id="IPR036291">
    <property type="entry name" value="NAD(P)-bd_dom_sf"/>
</dbReference>
<keyword evidence="3 14" id="KW-0169">Cobalamin biosynthesis</keyword>
<keyword evidence="14" id="KW-0597">Phosphoprotein</keyword>
<keyword evidence="20" id="KW-1185">Reference proteome</keyword>
<comment type="pathway">
    <text evidence="14">Cofactor biosynthesis; adenosylcobalamin biosynthesis; precorrin-2 from uroporphyrinogen III: step 1/1.</text>
</comment>
<sequence>MKLYPLFADLADRAVLVVGGGAVAERKTAALVEAGARVTVGSPTLSPLLAQWAQAGRIVHIAGSFQAHWLDHAWLVIAATDDEALHQRIVELAAARRLFCNVVDDAARCSFHVPAVIDRAPLTIAISSGGDAPMFARLLRERLETLLDHSLGALATLAARLRKRIRLRHPEPAARRRFYEQLFAGPVADLVRRGRPEAAQAEAERLLASVDASSRGSVVLVGAGPGDPGLLTLRALRAMNEADVILHDRLVSDEVLALARRDAERIEVAKEAGHHHTTQDGIHALMLEHARAGRRVVRLKGGDPFVFGRGGEELEFLRAHDIPYEVVPGITAAVACAAYAGIPLTHRDRAQSVRLLTAHCKASHDTLDWPALARERQTLAVYMGVSQLEAFQQRLLAHGRAASTPFALVENGSRPEQRVVTGTLGQLARRAVEQAVQSPALLILGEVAALAESLAWFGAPPVGERGQGIPPRRASVSFGASVDTLAAIHHA</sequence>
<dbReference type="InterPro" id="IPR050161">
    <property type="entry name" value="Siro_Cobalamin_biosynth"/>
</dbReference>
<comment type="caution">
    <text evidence="19">The sequence shown here is derived from an EMBL/GenBank/DDBJ whole genome shotgun (WGS) entry which is preliminary data.</text>
</comment>
<evidence type="ECO:0000256" key="7">
    <source>
        <dbReference type="ARBA" id="ARBA00023002"/>
    </source>
</evidence>
<dbReference type="PANTHER" id="PTHR45790">
    <property type="entry name" value="SIROHEME SYNTHASE-RELATED"/>
    <property type="match status" value="1"/>
</dbReference>
<evidence type="ECO:0000256" key="11">
    <source>
        <dbReference type="ARBA" id="ARBA00023268"/>
    </source>
</evidence>
<feature type="binding site" evidence="14">
    <location>
        <position position="225"/>
    </location>
    <ligand>
        <name>S-adenosyl-L-methionine</name>
        <dbReference type="ChEBI" id="CHEBI:59789"/>
    </ligand>
</feature>
<feature type="binding site" evidence="14">
    <location>
        <position position="412"/>
    </location>
    <ligand>
        <name>S-adenosyl-L-methionine</name>
        <dbReference type="ChEBI" id="CHEBI:59789"/>
    </ligand>
</feature>
<comment type="catalytic activity">
    <reaction evidence="14">
        <text>siroheme + 2 H(+) = sirohydrochlorin + Fe(2+)</text>
        <dbReference type="Rhea" id="RHEA:24360"/>
        <dbReference type="ChEBI" id="CHEBI:15378"/>
        <dbReference type="ChEBI" id="CHEBI:29033"/>
        <dbReference type="ChEBI" id="CHEBI:58351"/>
        <dbReference type="ChEBI" id="CHEBI:60052"/>
        <dbReference type="EC" id="4.99.1.4"/>
    </reaction>
</comment>
<evidence type="ECO:0000256" key="14">
    <source>
        <dbReference type="HAMAP-Rule" id="MF_01646"/>
    </source>
</evidence>
<dbReference type="PROSITE" id="PS00839">
    <property type="entry name" value="SUMT_1"/>
    <property type="match status" value="1"/>
</dbReference>
<organism evidence="19 20">
    <name type="scientific">Dyella ginsengisoli</name>
    <dbReference type="NCBI Taxonomy" id="363848"/>
    <lineage>
        <taxon>Bacteria</taxon>
        <taxon>Pseudomonadati</taxon>
        <taxon>Pseudomonadota</taxon>
        <taxon>Gammaproteobacteria</taxon>
        <taxon>Lysobacterales</taxon>
        <taxon>Rhodanobacteraceae</taxon>
        <taxon>Dyella</taxon>
    </lineage>
</organism>
<evidence type="ECO:0000256" key="6">
    <source>
        <dbReference type="ARBA" id="ARBA00022691"/>
    </source>
</evidence>
<feature type="binding site" evidence="14">
    <location>
        <begin position="22"/>
        <end position="23"/>
    </location>
    <ligand>
        <name>NAD(+)</name>
        <dbReference type="ChEBI" id="CHEBI:57540"/>
    </ligand>
</feature>
<comment type="similarity">
    <text evidence="14">In the N-terminal section; belongs to the precorrin-2 dehydrogenase / sirohydrochlorin ferrochelatase family.</text>
</comment>
<dbReference type="InterPro" id="IPR014777">
    <property type="entry name" value="4pyrrole_Mease_sub1"/>
</dbReference>
<dbReference type="Pfam" id="PF10414">
    <property type="entry name" value="CysG_dimeriser"/>
    <property type="match status" value="1"/>
</dbReference>
<dbReference type="Gene3D" id="3.30.160.110">
    <property type="entry name" value="Siroheme synthase, domain 2"/>
    <property type="match status" value="1"/>
</dbReference>
<evidence type="ECO:0000259" key="17">
    <source>
        <dbReference type="Pfam" id="PF10414"/>
    </source>
</evidence>
<keyword evidence="4 14" id="KW-0489">Methyltransferase</keyword>